<feature type="compositionally biased region" description="Acidic residues" evidence="1">
    <location>
        <begin position="49"/>
        <end position="61"/>
    </location>
</feature>
<organism evidence="2 3">
    <name type="scientific">Stylosanthes scabra</name>
    <dbReference type="NCBI Taxonomy" id="79078"/>
    <lineage>
        <taxon>Eukaryota</taxon>
        <taxon>Viridiplantae</taxon>
        <taxon>Streptophyta</taxon>
        <taxon>Embryophyta</taxon>
        <taxon>Tracheophyta</taxon>
        <taxon>Spermatophyta</taxon>
        <taxon>Magnoliopsida</taxon>
        <taxon>eudicotyledons</taxon>
        <taxon>Gunneridae</taxon>
        <taxon>Pentapetalae</taxon>
        <taxon>rosids</taxon>
        <taxon>fabids</taxon>
        <taxon>Fabales</taxon>
        <taxon>Fabaceae</taxon>
        <taxon>Papilionoideae</taxon>
        <taxon>50 kb inversion clade</taxon>
        <taxon>dalbergioids sensu lato</taxon>
        <taxon>Dalbergieae</taxon>
        <taxon>Pterocarpus clade</taxon>
        <taxon>Stylosanthes</taxon>
    </lineage>
</organism>
<evidence type="ECO:0000256" key="1">
    <source>
        <dbReference type="SAM" id="MobiDB-lite"/>
    </source>
</evidence>
<gene>
    <name evidence="2" type="ORF">PIB30_058198</name>
</gene>
<proteinExistence type="predicted"/>
<accession>A0ABU6YHA8</accession>
<name>A0ABU6YHA8_9FABA</name>
<dbReference type="EMBL" id="JASCZI010242141">
    <property type="protein sequence ID" value="MED6209802.1"/>
    <property type="molecule type" value="Genomic_DNA"/>
</dbReference>
<comment type="caution">
    <text evidence="2">The sequence shown here is derived from an EMBL/GenBank/DDBJ whole genome shotgun (WGS) entry which is preliminary data.</text>
</comment>
<evidence type="ECO:0000313" key="2">
    <source>
        <dbReference type="EMBL" id="MED6209802.1"/>
    </source>
</evidence>
<feature type="region of interest" description="Disordered" evidence="1">
    <location>
        <begin position="1"/>
        <end position="113"/>
    </location>
</feature>
<evidence type="ECO:0000313" key="3">
    <source>
        <dbReference type="Proteomes" id="UP001341840"/>
    </source>
</evidence>
<dbReference type="Proteomes" id="UP001341840">
    <property type="component" value="Unassembled WGS sequence"/>
</dbReference>
<feature type="compositionally biased region" description="Acidic residues" evidence="1">
    <location>
        <begin position="72"/>
        <end position="113"/>
    </location>
</feature>
<reference evidence="2 3" key="1">
    <citation type="journal article" date="2023" name="Plants (Basel)">
        <title>Bridging the Gap: Combining Genomics and Transcriptomics Approaches to Understand Stylosanthes scabra, an Orphan Legume from the Brazilian Caatinga.</title>
        <authorList>
            <person name="Ferreira-Neto J.R.C."/>
            <person name="da Silva M.D."/>
            <person name="Binneck E."/>
            <person name="de Melo N.F."/>
            <person name="da Silva R.H."/>
            <person name="de Melo A.L.T.M."/>
            <person name="Pandolfi V."/>
            <person name="Bustamante F.O."/>
            <person name="Brasileiro-Vidal A.C."/>
            <person name="Benko-Iseppon A.M."/>
        </authorList>
    </citation>
    <scope>NUCLEOTIDE SEQUENCE [LARGE SCALE GENOMIC DNA]</scope>
    <source>
        <tissue evidence="2">Leaves</tissue>
    </source>
</reference>
<feature type="compositionally biased region" description="Basic and acidic residues" evidence="1">
    <location>
        <begin position="62"/>
        <end position="71"/>
    </location>
</feature>
<sequence>MAPKRKAKVHQPPTRFSLRLAALKTRQSRDKVGPSRTAPINAEPIEISSDSEFEENPEDEPGADHEMHPNPDPEESKEDPEEEEDPEELKEQEEENEMGEEQVEAVEPSDNEYQEYFADYFELVPPAIPDSNDDSIPPADD</sequence>
<keyword evidence="3" id="KW-1185">Reference proteome</keyword>
<protein>
    <submittedName>
        <fullName evidence="2">Uncharacterized protein</fullName>
    </submittedName>
</protein>